<reference evidence="2" key="1">
    <citation type="submission" date="2022-11" db="EMBL/GenBank/DDBJ databases">
        <authorList>
            <person name="Graham C."/>
            <person name="Newman J.D."/>
        </authorList>
    </citation>
    <scope>NUCLEOTIDE SEQUENCE</scope>
    <source>
        <strain evidence="2">DSM 19486</strain>
    </source>
</reference>
<feature type="chain" id="PRO_5040819107" evidence="1">
    <location>
        <begin position="25"/>
        <end position="244"/>
    </location>
</feature>
<accession>A0A9X3DBD1</accession>
<name>A0A9X3DBD1_9SPHI</name>
<protein>
    <submittedName>
        <fullName evidence="2">DUF3575 domain-containing protein</fullName>
    </submittedName>
</protein>
<organism evidence="2 3">
    <name type="scientific">Pedobacter agri</name>
    <dbReference type="NCBI Taxonomy" id="454586"/>
    <lineage>
        <taxon>Bacteria</taxon>
        <taxon>Pseudomonadati</taxon>
        <taxon>Bacteroidota</taxon>
        <taxon>Sphingobacteriia</taxon>
        <taxon>Sphingobacteriales</taxon>
        <taxon>Sphingobacteriaceae</taxon>
        <taxon>Pedobacter</taxon>
    </lineage>
</organism>
<dbReference type="RefSeq" id="WP_266268655.1">
    <property type="nucleotide sequence ID" value="NZ_JAPJUH010000002.1"/>
</dbReference>
<feature type="signal peptide" evidence="1">
    <location>
        <begin position="1"/>
        <end position="24"/>
    </location>
</feature>
<evidence type="ECO:0000256" key="1">
    <source>
        <dbReference type="SAM" id="SignalP"/>
    </source>
</evidence>
<dbReference type="InterPro" id="IPR021958">
    <property type="entry name" value="DUF3575"/>
</dbReference>
<comment type="caution">
    <text evidence="2">The sequence shown here is derived from an EMBL/GenBank/DDBJ whole genome shotgun (WGS) entry which is preliminary data.</text>
</comment>
<proteinExistence type="predicted"/>
<dbReference type="EMBL" id="JAPJUH010000002">
    <property type="protein sequence ID" value="MCX3264482.1"/>
    <property type="molecule type" value="Genomic_DNA"/>
</dbReference>
<dbReference type="Proteomes" id="UP001142592">
    <property type="component" value="Unassembled WGS sequence"/>
</dbReference>
<evidence type="ECO:0000313" key="2">
    <source>
        <dbReference type="EMBL" id="MCX3264482.1"/>
    </source>
</evidence>
<gene>
    <name evidence="2" type="ORF">OQZ29_06980</name>
</gene>
<evidence type="ECO:0000313" key="3">
    <source>
        <dbReference type="Proteomes" id="UP001142592"/>
    </source>
</evidence>
<dbReference type="Pfam" id="PF12099">
    <property type="entry name" value="DUF3575"/>
    <property type="match status" value="1"/>
</dbReference>
<keyword evidence="3" id="KW-1185">Reference proteome</keyword>
<dbReference type="AlphaFoldDB" id="A0A9X3DBD1"/>
<sequence>MKIKFTKSLSLIAAMGLLSLNSFAQKVNQADDAEKNLVKLNLPSLALKTLHVQYERAIFGKTSVGLGVRMMPKGSLPFSSSFDSIDDQLGSLEMGNFAITPEIKFYMGKGVFKGFYIAPFLKYANYNASINYEFDSNNRTEMIPLSGKLNTYTAGVLFGAQWEIANKFYLDWSIFGPQYGISRGNLAGTKTLSAQEQKDLKSELDEIDLPVGNVSSTVTANGAVVDFKGPWAGIRANIGIGYRF</sequence>
<keyword evidence="1" id="KW-0732">Signal</keyword>